<dbReference type="Pfam" id="PF08241">
    <property type="entry name" value="Methyltransf_11"/>
    <property type="match status" value="1"/>
</dbReference>
<accession>Q5JFQ4</accession>
<dbReference type="eggNOG" id="arCOG01780">
    <property type="taxonomic scope" value="Archaea"/>
</dbReference>
<keyword evidence="2" id="KW-0808">Transferase</keyword>
<dbReference type="GeneID" id="78416219"/>
<dbReference type="Gene3D" id="3.40.50.150">
    <property type="entry name" value="Vaccinia Virus protein VP39"/>
    <property type="match status" value="1"/>
</dbReference>
<dbReference type="InterPro" id="IPR013216">
    <property type="entry name" value="Methyltransf_11"/>
</dbReference>
<sequence>MEERWDFDSWAESYDEDVMSDGWIHSDYERVLRLVAERAKGVVVDVGCGTGNILRFLRCERYIGVEPSEGMRKAFREKWGFEPIDGHFLEIPLPEGSADTVVSTYAFHHVPDEEKGEAIREMLRVLRPGGILIIADVMFESEDEKRRIGEEDGILEEVLEEYFATLDHLGAIFERLGVYWEAERVNRYVWVVAVEKHSNLLTPDHNP</sequence>
<dbReference type="OrthoDB" id="1018at2157"/>
<evidence type="ECO:0000313" key="2">
    <source>
        <dbReference type="EMBL" id="BAD84413.1"/>
    </source>
</evidence>
<dbReference type="EMBL" id="AP006878">
    <property type="protein sequence ID" value="BAD84413.1"/>
    <property type="molecule type" value="Genomic_DNA"/>
</dbReference>
<protein>
    <submittedName>
        <fullName evidence="2">SAM-dependent methyltransferase, UbiE/COQ5 family</fullName>
    </submittedName>
</protein>
<dbReference type="KEGG" id="tko:TK0224"/>
<dbReference type="PhylomeDB" id="Q5JFQ4"/>
<dbReference type="RefSeq" id="WP_011249179.1">
    <property type="nucleotide sequence ID" value="NC_006624.1"/>
</dbReference>
<dbReference type="PATRIC" id="fig|69014.16.peg.223"/>
<keyword evidence="3" id="KW-1185">Reference proteome</keyword>
<dbReference type="Proteomes" id="UP000000536">
    <property type="component" value="Chromosome"/>
</dbReference>
<dbReference type="HOGENOM" id="CLU_111961_0_0_2"/>
<dbReference type="GO" id="GO:0008168">
    <property type="term" value="F:methyltransferase activity"/>
    <property type="evidence" value="ECO:0000318"/>
    <property type="project" value="GO_Central"/>
</dbReference>
<name>Q5JFQ4_THEKO</name>
<proteinExistence type="predicted"/>
<dbReference type="GO" id="GO:0032259">
    <property type="term" value="P:methylation"/>
    <property type="evidence" value="ECO:0007669"/>
    <property type="project" value="UniProtKB-KW"/>
</dbReference>
<dbReference type="EnsemblBacteria" id="BAD84413">
    <property type="protein sequence ID" value="BAD84413"/>
    <property type="gene ID" value="TK0224"/>
</dbReference>
<feature type="domain" description="Methyltransferase type 11" evidence="1">
    <location>
        <begin position="44"/>
        <end position="134"/>
    </location>
</feature>
<reference evidence="2 3" key="1">
    <citation type="journal article" date="2005" name="Genome Res.">
        <title>Complete genome sequence of the hyperthermophilic archaeon Thermococcus kodakaraensis KOD1 and comparison with Pyrococcus genomes.</title>
        <authorList>
            <person name="Fukui T."/>
            <person name="Atomi H."/>
            <person name="Kanai T."/>
            <person name="Matsumi R."/>
            <person name="Fujiwara S."/>
            <person name="Imanaka T."/>
        </authorList>
    </citation>
    <scope>NUCLEOTIDE SEQUENCE [LARGE SCALE GENOMIC DNA]</scope>
    <source>
        <strain evidence="3">ATCC BAA-918 / JCM 12380 / KOD1</strain>
    </source>
</reference>
<dbReference type="PANTHER" id="PTHR42912">
    <property type="entry name" value="METHYLTRANSFERASE"/>
    <property type="match status" value="1"/>
</dbReference>
<dbReference type="AlphaFoldDB" id="Q5JFQ4"/>
<keyword evidence="2" id="KW-0489">Methyltransferase</keyword>
<evidence type="ECO:0000313" key="3">
    <source>
        <dbReference type="Proteomes" id="UP000000536"/>
    </source>
</evidence>
<organism evidence="2 3">
    <name type="scientific">Thermococcus kodakarensis (strain ATCC BAA-918 / JCM 12380 / KOD1)</name>
    <name type="common">Pyrococcus kodakaraensis (strain KOD1)</name>
    <dbReference type="NCBI Taxonomy" id="69014"/>
    <lineage>
        <taxon>Archaea</taxon>
        <taxon>Methanobacteriati</taxon>
        <taxon>Methanobacteriota</taxon>
        <taxon>Thermococci</taxon>
        <taxon>Thermococcales</taxon>
        <taxon>Thermococcaceae</taxon>
        <taxon>Thermococcus</taxon>
    </lineage>
</organism>
<evidence type="ECO:0000259" key="1">
    <source>
        <dbReference type="Pfam" id="PF08241"/>
    </source>
</evidence>
<dbReference type="InterPro" id="IPR050508">
    <property type="entry name" value="Methyltransf_Superfamily"/>
</dbReference>
<dbReference type="STRING" id="69014.TK0224"/>
<dbReference type="GO" id="GO:0008757">
    <property type="term" value="F:S-adenosylmethionine-dependent methyltransferase activity"/>
    <property type="evidence" value="ECO:0007669"/>
    <property type="project" value="InterPro"/>
</dbReference>
<dbReference type="CDD" id="cd02440">
    <property type="entry name" value="AdoMet_MTases"/>
    <property type="match status" value="1"/>
</dbReference>
<dbReference type="InterPro" id="IPR029063">
    <property type="entry name" value="SAM-dependent_MTases_sf"/>
</dbReference>
<dbReference type="InParanoid" id="Q5JFQ4"/>
<dbReference type="SUPFAM" id="SSF53335">
    <property type="entry name" value="S-adenosyl-L-methionine-dependent methyltransferases"/>
    <property type="match status" value="1"/>
</dbReference>
<gene>
    <name evidence="2" type="ordered locus">TK0224</name>
</gene>
<dbReference type="PANTHER" id="PTHR42912:SF95">
    <property type="entry name" value="METHYLTRANSFERASE TYPE 11 DOMAIN-CONTAINING PROTEIN"/>
    <property type="match status" value="1"/>
</dbReference>